<keyword evidence="2" id="KW-1185">Reference proteome</keyword>
<dbReference type="InterPro" id="IPR032710">
    <property type="entry name" value="NTF2-like_dom_sf"/>
</dbReference>
<name>A0ABP6YY10_9ACTN</name>
<dbReference type="InterPro" id="IPR009959">
    <property type="entry name" value="Cyclase_SnoaL-like"/>
</dbReference>
<dbReference type="Proteomes" id="UP001501222">
    <property type="component" value="Unassembled WGS sequence"/>
</dbReference>
<dbReference type="RefSeq" id="WP_344848870.1">
    <property type="nucleotide sequence ID" value="NZ_BAABAA010000016.1"/>
</dbReference>
<dbReference type="Gene3D" id="3.10.450.50">
    <property type="match status" value="1"/>
</dbReference>
<dbReference type="SUPFAM" id="SSF54427">
    <property type="entry name" value="NTF2-like"/>
    <property type="match status" value="1"/>
</dbReference>
<protein>
    <recommendedName>
        <fullName evidence="3">Ester cyclase</fullName>
    </recommendedName>
</protein>
<comment type="caution">
    <text evidence="1">The sequence shown here is derived from an EMBL/GenBank/DDBJ whole genome shotgun (WGS) entry which is preliminary data.</text>
</comment>
<reference evidence="2" key="1">
    <citation type="journal article" date="2019" name="Int. J. Syst. Evol. Microbiol.">
        <title>The Global Catalogue of Microorganisms (GCM) 10K type strain sequencing project: providing services to taxonomists for standard genome sequencing and annotation.</title>
        <authorList>
            <consortium name="The Broad Institute Genomics Platform"/>
            <consortium name="The Broad Institute Genome Sequencing Center for Infectious Disease"/>
            <person name="Wu L."/>
            <person name="Ma J."/>
        </authorList>
    </citation>
    <scope>NUCLEOTIDE SEQUENCE [LARGE SCALE GENOMIC DNA]</scope>
    <source>
        <strain evidence="2">JCM 16928</strain>
    </source>
</reference>
<evidence type="ECO:0000313" key="1">
    <source>
        <dbReference type="EMBL" id="GAA3592963.1"/>
    </source>
</evidence>
<gene>
    <name evidence="1" type="ORF">GCM10022235_75290</name>
</gene>
<dbReference type="Pfam" id="PF07366">
    <property type="entry name" value="SnoaL"/>
    <property type="match status" value="1"/>
</dbReference>
<proteinExistence type="predicted"/>
<organism evidence="1 2">
    <name type="scientific">Kribbella ginsengisoli</name>
    <dbReference type="NCBI Taxonomy" id="363865"/>
    <lineage>
        <taxon>Bacteria</taxon>
        <taxon>Bacillati</taxon>
        <taxon>Actinomycetota</taxon>
        <taxon>Actinomycetes</taxon>
        <taxon>Propionibacteriales</taxon>
        <taxon>Kribbellaceae</taxon>
        <taxon>Kribbella</taxon>
    </lineage>
</organism>
<accession>A0ABP6YY10</accession>
<evidence type="ECO:0000313" key="2">
    <source>
        <dbReference type="Proteomes" id="UP001501222"/>
    </source>
</evidence>
<evidence type="ECO:0008006" key="3">
    <source>
        <dbReference type="Google" id="ProtNLM"/>
    </source>
</evidence>
<sequence length="144" mass="16415">MLARYPAPIEVIPHNRSMSSRAEVIQRYRAYLEACNLRAWNELGSFLADPVLVNGVVRSRAEYVADVIRTTTVFPDYRWELRRAIYEGEWLAVHLHDTGTRRGEFLGAPGDGSPVETDEFDMYRIVDGLILEVEGTADNARLCR</sequence>
<dbReference type="EMBL" id="BAABAA010000016">
    <property type="protein sequence ID" value="GAA3592963.1"/>
    <property type="molecule type" value="Genomic_DNA"/>
</dbReference>